<dbReference type="EMBL" id="MVII01000056">
    <property type="protein sequence ID" value="ORB47732.1"/>
    <property type="molecule type" value="Genomic_DNA"/>
</dbReference>
<dbReference type="GO" id="GO:0043565">
    <property type="term" value="F:sequence-specific DNA binding"/>
    <property type="evidence" value="ECO:0007669"/>
    <property type="project" value="InterPro"/>
</dbReference>
<dbReference type="InterPro" id="IPR018060">
    <property type="entry name" value="HTH_AraC"/>
</dbReference>
<dbReference type="InterPro" id="IPR018062">
    <property type="entry name" value="HTH_AraC-typ_CS"/>
</dbReference>
<feature type="domain" description="HTH araC/xylS-type" evidence="4">
    <location>
        <begin position="170"/>
        <end position="268"/>
    </location>
</feature>
<dbReference type="PROSITE" id="PS01124">
    <property type="entry name" value="HTH_ARAC_FAMILY_2"/>
    <property type="match status" value="1"/>
</dbReference>
<keyword evidence="1" id="KW-0805">Transcription regulation</keyword>
<keyword evidence="2" id="KW-0238">DNA-binding</keyword>
<name>A0A1X0IJ70_9MYCO</name>
<evidence type="ECO:0000256" key="1">
    <source>
        <dbReference type="ARBA" id="ARBA00023015"/>
    </source>
</evidence>
<keyword evidence="3" id="KW-0804">Transcription</keyword>
<proteinExistence type="predicted"/>
<dbReference type="PANTHER" id="PTHR46796">
    <property type="entry name" value="HTH-TYPE TRANSCRIPTIONAL ACTIVATOR RHAS-RELATED"/>
    <property type="match status" value="1"/>
</dbReference>
<organism evidence="5 6">
    <name type="scientific">Mycobacteroides saopaulense</name>
    <dbReference type="NCBI Taxonomy" id="1578165"/>
    <lineage>
        <taxon>Bacteria</taxon>
        <taxon>Bacillati</taxon>
        <taxon>Actinomycetota</taxon>
        <taxon>Actinomycetes</taxon>
        <taxon>Mycobacteriales</taxon>
        <taxon>Mycobacteriaceae</taxon>
        <taxon>Mycobacteroides</taxon>
    </lineage>
</organism>
<dbReference type="Pfam" id="PF12833">
    <property type="entry name" value="HTH_18"/>
    <property type="match status" value="1"/>
</dbReference>
<reference evidence="5 6" key="1">
    <citation type="submission" date="2016-12" db="EMBL/GenBank/DDBJ databases">
        <title>The new phylogeny of genus Mycobacterium.</title>
        <authorList>
            <person name="Tortoli E."/>
            <person name="Trovato A."/>
            <person name="Cirillo D.M."/>
        </authorList>
    </citation>
    <scope>NUCLEOTIDE SEQUENCE [LARGE SCALE GENOMIC DNA]</scope>
    <source>
        <strain evidence="5 6">CCUG 66554</strain>
    </source>
</reference>
<dbReference type="SUPFAM" id="SSF46689">
    <property type="entry name" value="Homeodomain-like"/>
    <property type="match status" value="2"/>
</dbReference>
<evidence type="ECO:0000313" key="5">
    <source>
        <dbReference type="EMBL" id="ORB47732.1"/>
    </source>
</evidence>
<evidence type="ECO:0000256" key="3">
    <source>
        <dbReference type="ARBA" id="ARBA00023163"/>
    </source>
</evidence>
<evidence type="ECO:0000259" key="4">
    <source>
        <dbReference type="PROSITE" id="PS01124"/>
    </source>
</evidence>
<dbReference type="PROSITE" id="PS00041">
    <property type="entry name" value="HTH_ARAC_FAMILY_1"/>
    <property type="match status" value="1"/>
</dbReference>
<dbReference type="InterPro" id="IPR020449">
    <property type="entry name" value="Tscrpt_reg_AraC-type_HTH"/>
</dbReference>
<comment type="caution">
    <text evidence="5">The sequence shown here is derived from an EMBL/GenBank/DDBJ whole genome shotgun (WGS) entry which is preliminary data.</text>
</comment>
<dbReference type="PRINTS" id="PR00032">
    <property type="entry name" value="HTHARAC"/>
</dbReference>
<dbReference type="InterPro" id="IPR050204">
    <property type="entry name" value="AraC_XylS_family_regulators"/>
</dbReference>
<gene>
    <name evidence="5" type="ORF">BST43_25710</name>
</gene>
<dbReference type="SMART" id="SM00342">
    <property type="entry name" value="HTH_ARAC"/>
    <property type="match status" value="1"/>
</dbReference>
<dbReference type="PANTHER" id="PTHR46796:SF6">
    <property type="entry name" value="ARAC SUBFAMILY"/>
    <property type="match status" value="1"/>
</dbReference>
<sequence length="272" mass="30187">MFTARHTVTSGGVSLTYASEQIAAPTDWHFRESDHVLVVHLDGHLHSMEVVLEAGPRGRANPQPGDIWVIPAGRSYDALAQGTTVRYCQLSLPPALVGDIDLKPAIHQRDPLTHQIVSQIGALDGRDDVFSRLLTDSLLQTWLHHLSETSVANVPHPPWRNSRFDKRTRSRLLEYLDDNLDSKIGLEQLAAYTAMTVTDFTAAFGAAFDSTPHQFLLDRRMNKAARLLETSSLSVTAISAQLGFGNSSRFSAAFKRRFGMTPSTYRQYIQSS</sequence>
<dbReference type="Proteomes" id="UP000192434">
    <property type="component" value="Unassembled WGS sequence"/>
</dbReference>
<dbReference type="InterPro" id="IPR009057">
    <property type="entry name" value="Homeodomain-like_sf"/>
</dbReference>
<dbReference type="Gene3D" id="1.10.10.60">
    <property type="entry name" value="Homeodomain-like"/>
    <property type="match status" value="1"/>
</dbReference>
<protein>
    <recommendedName>
        <fullName evidence="4">HTH araC/xylS-type domain-containing protein</fullName>
    </recommendedName>
</protein>
<accession>A0A1X0IJ70</accession>
<dbReference type="AlphaFoldDB" id="A0A1X0IJ70"/>
<dbReference type="GO" id="GO:0003700">
    <property type="term" value="F:DNA-binding transcription factor activity"/>
    <property type="evidence" value="ECO:0007669"/>
    <property type="project" value="InterPro"/>
</dbReference>
<evidence type="ECO:0000313" key="6">
    <source>
        <dbReference type="Proteomes" id="UP000192434"/>
    </source>
</evidence>
<evidence type="ECO:0000256" key="2">
    <source>
        <dbReference type="ARBA" id="ARBA00023125"/>
    </source>
</evidence>